<feature type="domain" description="Histidine kinase" evidence="9">
    <location>
        <begin position="161"/>
        <end position="355"/>
    </location>
</feature>
<keyword evidence="6 10" id="KW-0418">Kinase</keyword>
<dbReference type="InterPro" id="IPR011712">
    <property type="entry name" value="Sig_transdc_His_kin_sub3_dim/P"/>
</dbReference>
<dbReference type="Pfam" id="PF02518">
    <property type="entry name" value="HATPase_c"/>
    <property type="match status" value="1"/>
</dbReference>
<evidence type="ECO:0000256" key="4">
    <source>
        <dbReference type="ARBA" id="ARBA00022679"/>
    </source>
</evidence>
<sequence length="360" mass="40364">MVKKNNPSIVYGQEQNEACRTSTKTCLCGSCVYAYELAYMLDREHKYAFMFGTSDSDGGVIHDLASSIHDKYHKIAFSGKPVTYEWSLENHGAIKHYQSTLLPLINKNEKNFNVLGVVRDITKMLPSGRIPSDIIKDYGAKTFAQVLLKTKEDEKKKISSALHDELGSAAVVLTSILSVLQEDIKEDKKEDALTRTKELNEEIKETIEKLKNIVVMMRPPSLEAVGLDGAIKEIVENLNKFANVRIIYKYEEKESAEIDDEVKIMLFRVVQEGLSNVIKYSKATEAKVLLQNLKNIVRLEVSDNGVGFKRTTSKKLSQLGLLGMEEMVKYLGGKFQIKTALGKGTVINVSCPKVVYKVDI</sequence>
<dbReference type="OrthoDB" id="9792869at2"/>
<dbReference type="PROSITE" id="PS50109">
    <property type="entry name" value="HIS_KIN"/>
    <property type="match status" value="1"/>
</dbReference>
<gene>
    <name evidence="10" type="ordered locus">Emin_0305</name>
</gene>
<dbReference type="STRING" id="445932.Emin_0305"/>
<keyword evidence="8" id="KW-0902">Two-component regulatory system</keyword>
<evidence type="ECO:0000256" key="5">
    <source>
        <dbReference type="ARBA" id="ARBA00022741"/>
    </source>
</evidence>
<dbReference type="InterPro" id="IPR005467">
    <property type="entry name" value="His_kinase_dom"/>
</dbReference>
<dbReference type="Proteomes" id="UP000001029">
    <property type="component" value="Chromosome"/>
</dbReference>
<dbReference type="CDD" id="cd16917">
    <property type="entry name" value="HATPase_UhpB-NarQ-NarX-like"/>
    <property type="match status" value="1"/>
</dbReference>
<evidence type="ECO:0000256" key="8">
    <source>
        <dbReference type="ARBA" id="ARBA00023012"/>
    </source>
</evidence>
<dbReference type="GO" id="GO:0005524">
    <property type="term" value="F:ATP binding"/>
    <property type="evidence" value="ECO:0007669"/>
    <property type="project" value="UniProtKB-KW"/>
</dbReference>
<protein>
    <recommendedName>
        <fullName evidence="2">histidine kinase</fullName>
        <ecNumber evidence="2">2.7.13.3</ecNumber>
    </recommendedName>
</protein>
<evidence type="ECO:0000256" key="3">
    <source>
        <dbReference type="ARBA" id="ARBA00022553"/>
    </source>
</evidence>
<dbReference type="GO" id="GO:0046983">
    <property type="term" value="F:protein dimerization activity"/>
    <property type="evidence" value="ECO:0007669"/>
    <property type="project" value="InterPro"/>
</dbReference>
<evidence type="ECO:0000259" key="9">
    <source>
        <dbReference type="PROSITE" id="PS50109"/>
    </source>
</evidence>
<name>B2KBW1_ELUMP</name>
<dbReference type="Pfam" id="PF07730">
    <property type="entry name" value="HisKA_3"/>
    <property type="match status" value="1"/>
</dbReference>
<dbReference type="AlphaFoldDB" id="B2KBW1"/>
<dbReference type="PANTHER" id="PTHR24421">
    <property type="entry name" value="NITRATE/NITRITE SENSOR PROTEIN NARX-RELATED"/>
    <property type="match status" value="1"/>
</dbReference>
<accession>B2KBW1</accession>
<dbReference type="HOGENOM" id="CLU_768901_0_0_0"/>
<dbReference type="EMBL" id="CP001055">
    <property type="protein sequence ID" value="ACC97865.1"/>
    <property type="molecule type" value="Genomic_DNA"/>
</dbReference>
<dbReference type="PANTHER" id="PTHR24421:SF10">
    <property type="entry name" value="NITRATE_NITRITE SENSOR PROTEIN NARQ"/>
    <property type="match status" value="1"/>
</dbReference>
<dbReference type="RefSeq" id="WP_012414480.1">
    <property type="nucleotide sequence ID" value="NC_010644.1"/>
</dbReference>
<comment type="catalytic activity">
    <reaction evidence="1">
        <text>ATP + protein L-histidine = ADP + protein N-phospho-L-histidine.</text>
        <dbReference type="EC" id="2.7.13.3"/>
    </reaction>
</comment>
<dbReference type="InterPro" id="IPR050482">
    <property type="entry name" value="Sensor_HK_TwoCompSys"/>
</dbReference>
<evidence type="ECO:0000313" key="10">
    <source>
        <dbReference type="EMBL" id="ACC97865.1"/>
    </source>
</evidence>
<keyword evidence="5" id="KW-0547">Nucleotide-binding</keyword>
<evidence type="ECO:0000256" key="7">
    <source>
        <dbReference type="ARBA" id="ARBA00022840"/>
    </source>
</evidence>
<dbReference type="SMART" id="SM00387">
    <property type="entry name" value="HATPase_c"/>
    <property type="match status" value="1"/>
</dbReference>
<dbReference type="InterPro" id="IPR036890">
    <property type="entry name" value="HATPase_C_sf"/>
</dbReference>
<evidence type="ECO:0000256" key="2">
    <source>
        <dbReference type="ARBA" id="ARBA00012438"/>
    </source>
</evidence>
<proteinExistence type="predicted"/>
<dbReference type="SUPFAM" id="SSF55874">
    <property type="entry name" value="ATPase domain of HSP90 chaperone/DNA topoisomerase II/histidine kinase"/>
    <property type="match status" value="1"/>
</dbReference>
<evidence type="ECO:0000256" key="1">
    <source>
        <dbReference type="ARBA" id="ARBA00000085"/>
    </source>
</evidence>
<dbReference type="GO" id="GO:0016020">
    <property type="term" value="C:membrane"/>
    <property type="evidence" value="ECO:0007669"/>
    <property type="project" value="InterPro"/>
</dbReference>
<dbReference type="InterPro" id="IPR003594">
    <property type="entry name" value="HATPase_dom"/>
</dbReference>
<organism evidence="10 11">
    <name type="scientific">Elusimicrobium minutum (strain Pei191)</name>
    <dbReference type="NCBI Taxonomy" id="445932"/>
    <lineage>
        <taxon>Bacteria</taxon>
        <taxon>Pseudomonadati</taxon>
        <taxon>Elusimicrobiota</taxon>
        <taxon>Elusimicrobia</taxon>
        <taxon>Elusimicrobiales</taxon>
        <taxon>Elusimicrobiaceae</taxon>
        <taxon>Elusimicrobium</taxon>
    </lineage>
</organism>
<reference evidence="10 11" key="1">
    <citation type="journal article" date="2009" name="Appl. Environ. Microbiol.">
        <title>Genomic analysis of 'Elusimicrobium minutum,' the first cultivated representative of the phylum 'Elusimicrobia' (formerly termite group 1).</title>
        <authorList>
            <person name="Herlemann D.P.R."/>
            <person name="Geissinger O."/>
            <person name="Ikeda-Ohtsubo W."/>
            <person name="Kunin V."/>
            <person name="Sun H."/>
            <person name="Lapidus A."/>
            <person name="Hugenholtz P."/>
            <person name="Brune A."/>
        </authorList>
    </citation>
    <scope>NUCLEOTIDE SEQUENCE [LARGE SCALE GENOMIC DNA]</scope>
    <source>
        <strain evidence="10 11">Pei191</strain>
    </source>
</reference>
<evidence type="ECO:0000313" key="11">
    <source>
        <dbReference type="Proteomes" id="UP000001029"/>
    </source>
</evidence>
<dbReference type="GO" id="GO:0000155">
    <property type="term" value="F:phosphorelay sensor kinase activity"/>
    <property type="evidence" value="ECO:0007669"/>
    <property type="project" value="InterPro"/>
</dbReference>
<keyword evidence="4" id="KW-0808">Transferase</keyword>
<dbReference type="EC" id="2.7.13.3" evidence="2"/>
<keyword evidence="7" id="KW-0067">ATP-binding</keyword>
<keyword evidence="3" id="KW-0597">Phosphoprotein</keyword>
<evidence type="ECO:0000256" key="6">
    <source>
        <dbReference type="ARBA" id="ARBA00022777"/>
    </source>
</evidence>
<dbReference type="Gene3D" id="3.30.565.10">
    <property type="entry name" value="Histidine kinase-like ATPase, C-terminal domain"/>
    <property type="match status" value="1"/>
</dbReference>
<dbReference type="KEGG" id="emi:Emin_0305"/>
<keyword evidence="11" id="KW-1185">Reference proteome</keyword>